<dbReference type="SUPFAM" id="SSF48295">
    <property type="entry name" value="TrpR-like"/>
    <property type="match status" value="1"/>
</dbReference>
<evidence type="ECO:0000256" key="1">
    <source>
        <dbReference type="SAM" id="MobiDB-lite"/>
    </source>
</evidence>
<evidence type="ECO:0000313" key="2">
    <source>
        <dbReference type="EMBL" id="MDM7488690.1"/>
    </source>
</evidence>
<dbReference type="Proteomes" id="UP001233164">
    <property type="component" value="Unassembled WGS sequence"/>
</dbReference>
<dbReference type="EMBL" id="JAUBOF010000027">
    <property type="protein sequence ID" value="MDM7488690.1"/>
    <property type="molecule type" value="Genomic_DNA"/>
</dbReference>
<dbReference type="Gene3D" id="1.10.10.60">
    <property type="entry name" value="Homeodomain-like"/>
    <property type="match status" value="1"/>
</dbReference>
<reference evidence="2 3" key="1">
    <citation type="submission" date="2023-06" db="EMBL/GenBank/DDBJ databases">
        <title>Rhodococcus indonesiensis sp. nov a new member of the Rhodococcus ruber lineage isolated from a sediment of neutral hot spring.</title>
        <authorList>
            <person name="Kusuma A.B."/>
            <person name="Fenylestari G."/>
            <person name="Ammar F."/>
            <person name="Nouioui I."/>
            <person name="Goodfellow M."/>
        </authorList>
    </citation>
    <scope>NUCLEOTIDE SEQUENCE [LARGE SCALE GENOMIC DNA]</scope>
    <source>
        <strain evidence="2 3">CSLK01-03</strain>
    </source>
</reference>
<protein>
    <submittedName>
        <fullName evidence="2">Helix-turn-helix domain-containing protein</fullName>
    </submittedName>
</protein>
<dbReference type="InterPro" id="IPR010921">
    <property type="entry name" value="Trp_repressor/repl_initiator"/>
</dbReference>
<feature type="region of interest" description="Disordered" evidence="1">
    <location>
        <begin position="1"/>
        <end position="20"/>
    </location>
</feature>
<comment type="caution">
    <text evidence="2">The sequence shown here is derived from an EMBL/GenBank/DDBJ whole genome shotgun (WGS) entry which is preliminary data.</text>
</comment>
<evidence type="ECO:0000313" key="3">
    <source>
        <dbReference type="Proteomes" id="UP001233164"/>
    </source>
</evidence>
<keyword evidence="3" id="KW-1185">Reference proteome</keyword>
<gene>
    <name evidence="2" type="ORF">QT969_10345</name>
</gene>
<organism evidence="2 3">
    <name type="scientific">Rhodococcus indonesiensis</name>
    <dbReference type="NCBI Taxonomy" id="3055869"/>
    <lineage>
        <taxon>Bacteria</taxon>
        <taxon>Bacillati</taxon>
        <taxon>Actinomycetota</taxon>
        <taxon>Actinomycetes</taxon>
        <taxon>Mycobacteriales</taxon>
        <taxon>Nocardiaceae</taxon>
        <taxon>Rhodococcus</taxon>
    </lineage>
</organism>
<sequence>MYTGDGNKVGGGSTLDTAPADREAAALQMLTKGQLSQREIARRLGVADTTVLRWRRKHADQQDGGLQLLLEPV</sequence>
<proteinExistence type="predicted"/>
<name>A0ABT7RM38_9NOCA</name>
<accession>A0ABT7RM38</accession>
<dbReference type="Pfam" id="PF13384">
    <property type="entry name" value="HTH_23"/>
    <property type="match status" value="1"/>
</dbReference>
<dbReference type="RefSeq" id="WP_289378795.1">
    <property type="nucleotide sequence ID" value="NZ_JAUBOF010000027.1"/>
</dbReference>